<evidence type="ECO:0000313" key="2">
    <source>
        <dbReference type="EMBL" id="MEJ8573049.1"/>
    </source>
</evidence>
<keyword evidence="1" id="KW-0472">Membrane</keyword>
<dbReference type="Proteomes" id="UP001378188">
    <property type="component" value="Unassembled WGS sequence"/>
</dbReference>
<evidence type="ECO:0000313" key="3">
    <source>
        <dbReference type="Proteomes" id="UP001378188"/>
    </source>
</evidence>
<dbReference type="Pfam" id="PF03594">
    <property type="entry name" value="BenE"/>
    <property type="match status" value="1"/>
</dbReference>
<feature type="transmembrane region" description="Helical" evidence="1">
    <location>
        <begin position="378"/>
        <end position="409"/>
    </location>
</feature>
<dbReference type="InterPro" id="IPR004711">
    <property type="entry name" value="Benzoate_Transporter"/>
</dbReference>
<evidence type="ECO:0000256" key="1">
    <source>
        <dbReference type="SAM" id="Phobius"/>
    </source>
</evidence>
<keyword evidence="1" id="KW-0812">Transmembrane</keyword>
<feature type="transmembrane region" description="Helical" evidence="1">
    <location>
        <begin position="229"/>
        <end position="249"/>
    </location>
</feature>
<feature type="transmembrane region" description="Helical" evidence="1">
    <location>
        <begin position="175"/>
        <end position="193"/>
    </location>
</feature>
<name>A0AAW9RVR8_9HYPH</name>
<sequence>MVARGRGRSMTAAILQAVPSKAAMSEASIRPRPSIAAIGAGIVAAVVGFGSSFPVIVQALKEVGASSGEVASGLMALSLLMGVSAIILSVRTRVPISIAWSTPGAALLISTGMVDGGFPAAVGAFLLTGVLIIVAAVVRPFREIVSSIPTSLANAMLAGIVMQLCLAPVEAIGVVPQYVLPVIAIWVVMLRFARLYAMPAAVAATTAIIVATTDLPVASPGELLPHPVFVMPVFTWGAVVSIAIPLFIVTMASQNIPGIAVLQAYGYKPHVRETFLTTGIGTVLGAPFGGHAINYAAITAAICAGPDADPDPHRRWLAALASGIFYVFFGFAATFATVLIAASPPLLIQAVAGLALMGVLASSLLGAMQAAGDRDAAVVTFVVAASGLSFYGIGAAFWGLIAGAAILLLSRWRRGAGTS</sequence>
<gene>
    <name evidence="2" type="ORF">V3328_16275</name>
</gene>
<proteinExistence type="predicted"/>
<dbReference type="GO" id="GO:0005886">
    <property type="term" value="C:plasma membrane"/>
    <property type="evidence" value="ECO:0007669"/>
    <property type="project" value="TreeGrafter"/>
</dbReference>
<feature type="transmembrane region" description="Helical" evidence="1">
    <location>
        <begin position="346"/>
        <end position="366"/>
    </location>
</feature>
<dbReference type="EMBL" id="JAZHOF010000006">
    <property type="protein sequence ID" value="MEJ8573049.1"/>
    <property type="molecule type" value="Genomic_DNA"/>
</dbReference>
<accession>A0AAW9RVR8</accession>
<feature type="transmembrane region" description="Helical" evidence="1">
    <location>
        <begin position="316"/>
        <end position="340"/>
    </location>
</feature>
<dbReference type="NCBIfam" id="TIGR00843">
    <property type="entry name" value="benE"/>
    <property type="match status" value="1"/>
</dbReference>
<keyword evidence="3" id="KW-1185">Reference proteome</keyword>
<feature type="transmembrane region" description="Helical" evidence="1">
    <location>
        <begin position="120"/>
        <end position="138"/>
    </location>
</feature>
<comment type="caution">
    <text evidence="2">The sequence shown here is derived from an EMBL/GenBank/DDBJ whole genome shotgun (WGS) entry which is preliminary data.</text>
</comment>
<reference evidence="2 3" key="1">
    <citation type="submission" date="2024-02" db="EMBL/GenBank/DDBJ databases">
        <title>Genome analysis and characterization of Microbaculum marinisediminis sp. nov., isolated from marine sediment.</title>
        <authorList>
            <person name="Du Z.-J."/>
            <person name="Ye Y.-Q."/>
            <person name="Zhang Z.-R."/>
            <person name="Yuan S.-M."/>
            <person name="Zhang X.-Y."/>
        </authorList>
    </citation>
    <scope>NUCLEOTIDE SEQUENCE [LARGE SCALE GENOMIC DNA]</scope>
    <source>
        <strain evidence="2 3">SDUM1044001</strain>
    </source>
</reference>
<keyword evidence="1" id="KW-1133">Transmembrane helix</keyword>
<feature type="transmembrane region" description="Helical" evidence="1">
    <location>
        <begin position="34"/>
        <end position="58"/>
    </location>
</feature>
<dbReference type="GO" id="GO:0042925">
    <property type="term" value="F:benzoate transmembrane transporter activity"/>
    <property type="evidence" value="ECO:0007669"/>
    <property type="project" value="InterPro"/>
</dbReference>
<dbReference type="PANTHER" id="PTHR30199">
    <property type="entry name" value="MFS FAMILY TRANSPORTER, PREDICTED SUBSTRATE BENZOATE"/>
    <property type="match status" value="1"/>
</dbReference>
<organism evidence="2 3">
    <name type="scientific">Microbaculum marinum</name>
    <dbReference type="NCBI Taxonomy" id="1764581"/>
    <lineage>
        <taxon>Bacteria</taxon>
        <taxon>Pseudomonadati</taxon>
        <taxon>Pseudomonadota</taxon>
        <taxon>Alphaproteobacteria</taxon>
        <taxon>Hyphomicrobiales</taxon>
        <taxon>Tepidamorphaceae</taxon>
        <taxon>Microbaculum</taxon>
    </lineage>
</organism>
<feature type="transmembrane region" description="Helical" evidence="1">
    <location>
        <begin position="150"/>
        <end position="169"/>
    </location>
</feature>
<protein>
    <submittedName>
        <fullName evidence="2">Benzoate/H(+) symporter BenE family transporter</fullName>
    </submittedName>
</protein>
<feature type="transmembrane region" description="Helical" evidence="1">
    <location>
        <begin position="70"/>
        <end position="90"/>
    </location>
</feature>
<dbReference type="PANTHER" id="PTHR30199:SF0">
    <property type="entry name" value="INNER MEMBRANE PROTEIN YDCO"/>
    <property type="match status" value="1"/>
</dbReference>
<feature type="transmembrane region" description="Helical" evidence="1">
    <location>
        <begin position="97"/>
        <end position="114"/>
    </location>
</feature>
<dbReference type="AlphaFoldDB" id="A0AAW9RVR8"/>
<feature type="transmembrane region" description="Helical" evidence="1">
    <location>
        <begin position="200"/>
        <end position="217"/>
    </location>
</feature>